<name>A0ABY3SKN6_9BACL</name>
<keyword evidence="2" id="KW-1185">Reference proteome</keyword>
<evidence type="ECO:0000313" key="2">
    <source>
        <dbReference type="Proteomes" id="UP001649230"/>
    </source>
</evidence>
<dbReference type="RefSeq" id="WP_235120150.1">
    <property type="nucleotide sequence ID" value="NZ_CP090978.1"/>
</dbReference>
<sequence>MTLLDDTEKVTFLISSLDRHIKNLPSKNAFANYLESIRIFLSTNDSINQKAAISNSELFVDNLTYQLCNQITAKRAVGTLIASLNKVGYLEAMDAAAIILEFEQLLEQLSLEEAENICKERWETQEQ</sequence>
<evidence type="ECO:0000313" key="1">
    <source>
        <dbReference type="EMBL" id="UJF33756.1"/>
    </source>
</evidence>
<accession>A0ABY3SKN6</accession>
<gene>
    <name evidence="1" type="ORF">L0M14_00350</name>
</gene>
<reference evidence="1 2" key="1">
    <citation type="journal article" date="2024" name="Int. J. Syst. Evol. Microbiol.">
        <title>Paenibacillus hexagrammi sp. nov., a novel bacterium isolated from the gut content of Hexagrammos agrammus.</title>
        <authorList>
            <person name="Jung H.K."/>
            <person name="Kim D.G."/>
            <person name="Zin H."/>
            <person name="Park J."/>
            <person name="Jung H."/>
            <person name="Kim Y.O."/>
            <person name="Kong H.J."/>
            <person name="Kim J.W."/>
            <person name="Kim Y.S."/>
        </authorList>
    </citation>
    <scope>NUCLEOTIDE SEQUENCE [LARGE SCALE GENOMIC DNA]</scope>
    <source>
        <strain evidence="1 2">YPD9-1</strain>
    </source>
</reference>
<protein>
    <submittedName>
        <fullName evidence="1">Uncharacterized protein</fullName>
    </submittedName>
</protein>
<organism evidence="1 2">
    <name type="scientific">Paenibacillus hexagrammi</name>
    <dbReference type="NCBI Taxonomy" id="2908839"/>
    <lineage>
        <taxon>Bacteria</taxon>
        <taxon>Bacillati</taxon>
        <taxon>Bacillota</taxon>
        <taxon>Bacilli</taxon>
        <taxon>Bacillales</taxon>
        <taxon>Paenibacillaceae</taxon>
        <taxon>Paenibacillus</taxon>
    </lineage>
</organism>
<proteinExistence type="predicted"/>
<dbReference type="Proteomes" id="UP001649230">
    <property type="component" value="Chromosome"/>
</dbReference>
<dbReference type="EMBL" id="CP090978">
    <property type="protein sequence ID" value="UJF33756.1"/>
    <property type="molecule type" value="Genomic_DNA"/>
</dbReference>